<dbReference type="AlphaFoldDB" id="A0A8I1DRT4"/>
<reference evidence="2" key="1">
    <citation type="submission" date="2020-12" db="EMBL/GenBank/DDBJ databases">
        <title>Burkholderia cepacia complex in Mexico.</title>
        <authorList>
            <person name="Estrada P."/>
        </authorList>
    </citation>
    <scope>NUCLEOTIDE SEQUENCE</scope>
    <source>
        <strain evidence="2">871</strain>
    </source>
</reference>
<sequence length="395" mass="43426">MSRQDQTEMDPLARKALERLLKSADKHAAGAAVRRPALTDSALSEYHELRGLKAKEDFEAVMAYAQAEGAIMVLRPRRDPQGLIERVELIDVDKLASILGKVPHAVRVQSARQALASHLGEHPILNDVLSSWERLKKVRGTGPDAAANWTMACDVITYCQAQVALGATETPVRDASARLFKNSKCIESLVPCLDALLASNIDDDARPDAEVLQELGLYREPQPARLAGNIVVRRERGSFPLDCPYCALPPSTVLGLGSIPSKVLTIENQTTFHVWARQHCDSDVLCLYTAGMPSPAWRAMYLRLLSKLPDSTPVLHWGDVDEGGFRIAAVLSRCAAEAGHTLLPWKMSPLEVPESMRRAAPIHTVDRMVKYARETGWDSIAYELAEAKLVAEQEG</sequence>
<dbReference type="InterPro" id="IPR024534">
    <property type="entry name" value="JetD_C"/>
</dbReference>
<comment type="caution">
    <text evidence="2">The sequence shown here is derived from an EMBL/GenBank/DDBJ whole genome shotgun (WGS) entry which is preliminary data.</text>
</comment>
<dbReference type="RefSeq" id="WP_052664780.1">
    <property type="nucleotide sequence ID" value="NZ_CADDZZ010000017.1"/>
</dbReference>
<dbReference type="Pfam" id="PF09983">
    <property type="entry name" value="JetD_C"/>
    <property type="match status" value="1"/>
</dbReference>
<name>A0A8I1DRT4_BURCE</name>
<evidence type="ECO:0000313" key="2">
    <source>
        <dbReference type="EMBL" id="MBH9701903.1"/>
    </source>
</evidence>
<gene>
    <name evidence="2" type="ORF">JAO13_36270</name>
</gene>
<evidence type="ECO:0000259" key="1">
    <source>
        <dbReference type="Pfam" id="PF09983"/>
    </source>
</evidence>
<accession>A0A8I1DRT4</accession>
<dbReference type="Proteomes" id="UP000645612">
    <property type="component" value="Unassembled WGS sequence"/>
</dbReference>
<proteinExistence type="predicted"/>
<dbReference type="EMBL" id="JAEDXG010000055">
    <property type="protein sequence ID" value="MBH9701903.1"/>
    <property type="molecule type" value="Genomic_DNA"/>
</dbReference>
<protein>
    <recommendedName>
        <fullName evidence="1">Wadjet protein JetD C-terminal domain-containing protein</fullName>
    </recommendedName>
</protein>
<feature type="domain" description="Wadjet protein JetD C-terminal" evidence="1">
    <location>
        <begin position="249"/>
        <end position="332"/>
    </location>
</feature>
<evidence type="ECO:0000313" key="3">
    <source>
        <dbReference type="Proteomes" id="UP000645612"/>
    </source>
</evidence>
<organism evidence="2 3">
    <name type="scientific">Burkholderia cepacia</name>
    <name type="common">Pseudomonas cepacia</name>
    <dbReference type="NCBI Taxonomy" id="292"/>
    <lineage>
        <taxon>Bacteria</taxon>
        <taxon>Pseudomonadati</taxon>
        <taxon>Pseudomonadota</taxon>
        <taxon>Betaproteobacteria</taxon>
        <taxon>Burkholderiales</taxon>
        <taxon>Burkholderiaceae</taxon>
        <taxon>Burkholderia</taxon>
        <taxon>Burkholderia cepacia complex</taxon>
    </lineage>
</organism>